<sequence>VIYTLLNIISKSQLPLEVPPSTPTGTYSPIKEPHACGERKLLTLIRTVEDHLKASIFAA</sequence>
<evidence type="ECO:0000313" key="1">
    <source>
        <dbReference type="EMBL" id="CDW21694.1"/>
    </source>
</evidence>
<feature type="non-terminal residue" evidence="1">
    <location>
        <position position="1"/>
    </location>
</feature>
<dbReference type="AlphaFoldDB" id="A0A0K2T6J2"/>
<protein>
    <submittedName>
        <fullName evidence="1">Uncharacterized protein</fullName>
    </submittedName>
</protein>
<accession>A0A0K2T6J2</accession>
<organism evidence="1">
    <name type="scientific">Lepeophtheirus salmonis</name>
    <name type="common">Salmon louse</name>
    <name type="synonym">Caligus salmonis</name>
    <dbReference type="NCBI Taxonomy" id="72036"/>
    <lineage>
        <taxon>Eukaryota</taxon>
        <taxon>Metazoa</taxon>
        <taxon>Ecdysozoa</taxon>
        <taxon>Arthropoda</taxon>
        <taxon>Crustacea</taxon>
        <taxon>Multicrustacea</taxon>
        <taxon>Hexanauplia</taxon>
        <taxon>Copepoda</taxon>
        <taxon>Siphonostomatoida</taxon>
        <taxon>Caligidae</taxon>
        <taxon>Lepeophtheirus</taxon>
    </lineage>
</organism>
<dbReference type="EMBL" id="HACA01004333">
    <property type="protein sequence ID" value="CDW21694.1"/>
    <property type="molecule type" value="Transcribed_RNA"/>
</dbReference>
<reference evidence="1" key="1">
    <citation type="submission" date="2014-05" db="EMBL/GenBank/DDBJ databases">
        <authorList>
            <person name="Chronopoulou M."/>
        </authorList>
    </citation>
    <scope>NUCLEOTIDE SEQUENCE</scope>
    <source>
        <tissue evidence="1">Whole organism</tissue>
    </source>
</reference>
<name>A0A0K2T6J2_LEPSM</name>
<proteinExistence type="predicted"/>